<dbReference type="Gene3D" id="3.40.50.300">
    <property type="entry name" value="P-loop containing nucleotide triphosphate hydrolases"/>
    <property type="match status" value="1"/>
</dbReference>
<dbReference type="PANTHER" id="PTHR22674:SF6">
    <property type="entry name" value="NTPASE KAP FAMILY P-LOOP DOMAIN-CONTAINING PROTEIN 1"/>
    <property type="match status" value="1"/>
</dbReference>
<protein>
    <recommendedName>
        <fullName evidence="1">KAP NTPase domain-containing protein</fullName>
    </recommendedName>
</protein>
<dbReference type="InterPro" id="IPR052754">
    <property type="entry name" value="NTPase_KAP_P-loop"/>
</dbReference>
<dbReference type="Pfam" id="PF07693">
    <property type="entry name" value="KAP_NTPase"/>
    <property type="match status" value="1"/>
</dbReference>
<organism evidence="2 3">
    <name type="scientific">Enterocloster bolteae</name>
    <dbReference type="NCBI Taxonomy" id="208479"/>
    <lineage>
        <taxon>Bacteria</taxon>
        <taxon>Bacillati</taxon>
        <taxon>Bacillota</taxon>
        <taxon>Clostridia</taxon>
        <taxon>Lachnospirales</taxon>
        <taxon>Lachnospiraceae</taxon>
        <taxon>Enterocloster</taxon>
    </lineage>
</organism>
<dbReference type="RefSeq" id="WP_118017558.1">
    <property type="nucleotide sequence ID" value="NZ_CAUHGS010000001.1"/>
</dbReference>
<accession>A0A412ZFB9</accession>
<feature type="domain" description="KAP NTPase" evidence="1">
    <location>
        <begin position="24"/>
        <end position="323"/>
    </location>
</feature>
<dbReference type="PANTHER" id="PTHR22674">
    <property type="entry name" value="NTPASE, KAP FAMILY P-LOOP DOMAIN-CONTAINING 1"/>
    <property type="match status" value="1"/>
</dbReference>
<dbReference type="InterPro" id="IPR027417">
    <property type="entry name" value="P-loop_NTPase"/>
</dbReference>
<dbReference type="InterPro" id="IPR011646">
    <property type="entry name" value="KAP_P-loop"/>
</dbReference>
<dbReference type="EMBL" id="QRZM01000001">
    <property type="protein sequence ID" value="RGV78928.1"/>
    <property type="molecule type" value="Genomic_DNA"/>
</dbReference>
<evidence type="ECO:0000313" key="3">
    <source>
        <dbReference type="Proteomes" id="UP000284543"/>
    </source>
</evidence>
<comment type="caution">
    <text evidence="2">The sequence shown here is derived from an EMBL/GenBank/DDBJ whole genome shotgun (WGS) entry which is preliminary data.</text>
</comment>
<dbReference type="Proteomes" id="UP000284543">
    <property type="component" value="Unassembled WGS sequence"/>
</dbReference>
<proteinExistence type="predicted"/>
<reference evidence="2 3" key="1">
    <citation type="submission" date="2018-08" db="EMBL/GenBank/DDBJ databases">
        <title>A genome reference for cultivated species of the human gut microbiota.</title>
        <authorList>
            <person name="Zou Y."/>
            <person name="Xue W."/>
            <person name="Luo G."/>
        </authorList>
    </citation>
    <scope>NUCLEOTIDE SEQUENCE [LARGE SCALE GENOMIC DNA]</scope>
    <source>
        <strain evidence="2 3">AF14-18</strain>
    </source>
</reference>
<gene>
    <name evidence="2" type="ORF">DWW02_04160</name>
</gene>
<name>A0A412ZFB9_9FIRM</name>
<evidence type="ECO:0000313" key="2">
    <source>
        <dbReference type="EMBL" id="RGV78928.1"/>
    </source>
</evidence>
<dbReference type="AlphaFoldDB" id="A0A412ZFB9"/>
<evidence type="ECO:0000259" key="1">
    <source>
        <dbReference type="Pfam" id="PF07693"/>
    </source>
</evidence>
<sequence>MRANDTKIISVTDLPAYEDEFDIKHYINGLANFIKSCETPLTIAIQGEWGSGKTSIMNMVREQLDHTKNFKYKSIWFNTWQYAQFDSASRLNIMFITDLIEQVFEGEDVCSSQSLNKADPVKDIYKLLKVISSNYMDRVFQEKTGVNNITNIIANTLSKDNEWDYQKYLNTESQSIRKFKDTFESFVDYSCYQNKYDRIVFFIDDLDRIDPCRAVELMEIIKNYLDCKKCIFVLAIDYDVVIRGVKAKFGETRESKARSFFEKIIQLPFMVPTNYYNVEKYVTNMLGRFGITVNDSELSDNLFKLMKTCTANNPRAIKRLLNVYALNSMVNCTQGINSTPDFKNILLLGVLGIQLSYPKLYQFVLINAKYLSMTVEGKQVCLLEYITNPEYQDELANTDADIYLYKAPKNIPELYSLKEQLEEAGISDEWDELWGVLETYTKLLKDSKNSIPTGTLEIFINILNLSELSSYGSQKKDVFKRSIPLDYEIYGEKRHADSAIEMYLYVMEKILTKNAAPLDRQQIRDLYTTVDCFYDCSKLIANGNFDGNTEEMVQFIKKKAKDGSLPPSLEGQTVSKFRQGKFVEIGNINAFIGASLSLPLMRNYIKSLLEYFGDSDLFECRYS</sequence>
<dbReference type="SUPFAM" id="SSF52540">
    <property type="entry name" value="P-loop containing nucleoside triphosphate hydrolases"/>
    <property type="match status" value="1"/>
</dbReference>